<dbReference type="OrthoDB" id="7488837at2"/>
<dbReference type="Proteomes" id="UP000318590">
    <property type="component" value="Unassembled WGS sequence"/>
</dbReference>
<proteinExistence type="predicted"/>
<dbReference type="Pfam" id="PF11800">
    <property type="entry name" value="RP-C_C"/>
    <property type="match status" value="1"/>
</dbReference>
<reference evidence="2 3" key="1">
    <citation type="submission" date="2019-06" db="EMBL/GenBank/DDBJ databases">
        <title>Paenimaribius caenipelagi gen. nov., sp. nov., isolated from a tidal flat.</title>
        <authorList>
            <person name="Yoon J.-H."/>
        </authorList>
    </citation>
    <scope>NUCLEOTIDE SEQUENCE [LARGE SCALE GENOMIC DNA]</scope>
    <source>
        <strain evidence="2 3">JBTF-M29</strain>
    </source>
</reference>
<organism evidence="2 3">
    <name type="scientific">Palleronia caenipelagi</name>
    <dbReference type="NCBI Taxonomy" id="2489174"/>
    <lineage>
        <taxon>Bacteria</taxon>
        <taxon>Pseudomonadati</taxon>
        <taxon>Pseudomonadota</taxon>
        <taxon>Alphaproteobacteria</taxon>
        <taxon>Rhodobacterales</taxon>
        <taxon>Roseobacteraceae</taxon>
        <taxon>Palleronia</taxon>
    </lineage>
</organism>
<keyword evidence="3" id="KW-1185">Reference proteome</keyword>
<dbReference type="EMBL" id="VFSV01000031">
    <property type="protein sequence ID" value="TRD16124.1"/>
    <property type="molecule type" value="Genomic_DNA"/>
</dbReference>
<evidence type="ECO:0000259" key="1">
    <source>
        <dbReference type="Pfam" id="PF11800"/>
    </source>
</evidence>
<dbReference type="InterPro" id="IPR021760">
    <property type="entry name" value="RepC_C"/>
</dbReference>
<evidence type="ECO:0000313" key="2">
    <source>
        <dbReference type="EMBL" id="TRD16124.1"/>
    </source>
</evidence>
<gene>
    <name evidence="2" type="ORF">FEV53_14670</name>
</gene>
<evidence type="ECO:0000313" key="3">
    <source>
        <dbReference type="Proteomes" id="UP000318590"/>
    </source>
</evidence>
<comment type="caution">
    <text evidence="2">The sequence shown here is derived from an EMBL/GenBank/DDBJ whole genome shotgun (WGS) entry which is preliminary data.</text>
</comment>
<sequence length="131" mass="14454">MAGEVPHSFTPERMMRLASLEMRALIAIETAGADRLGPVDFYNAAVHMRSHLGISTHAWTEALDVMGPDSSWLAVFLLDANRDHPETPVRNPGGALRAMTRRSAEGRLNLLGSLIRLARRREAEARVEPCP</sequence>
<protein>
    <recommendedName>
        <fullName evidence="1">Plasmid replication protein C C-terminal domain-containing protein</fullName>
    </recommendedName>
</protein>
<dbReference type="AlphaFoldDB" id="A0A547PQ03"/>
<accession>A0A547PQ03</accession>
<name>A0A547PQ03_9RHOB</name>
<feature type="domain" description="Plasmid replication protein C C-terminal" evidence="1">
    <location>
        <begin position="40"/>
        <end position="117"/>
    </location>
</feature>